<sequence>QQAAITWIQNNINANLPVTLAGSLDSSGNPIQPVAQYASDLATAAQAFAAYAADLQSIPGVE</sequence>
<dbReference type="EMBL" id="PXYV01000089">
    <property type="protein sequence ID" value="PSR20075.1"/>
    <property type="molecule type" value="Genomic_DNA"/>
</dbReference>
<dbReference type="Proteomes" id="UP000241848">
    <property type="component" value="Unassembled WGS sequence"/>
</dbReference>
<dbReference type="AlphaFoldDB" id="A0A2T2WCV6"/>
<protein>
    <submittedName>
        <fullName evidence="1">Uncharacterized protein</fullName>
    </submittedName>
</protein>
<organism evidence="1 2">
    <name type="scientific">Sulfobacillus acidophilus</name>
    <dbReference type="NCBI Taxonomy" id="53633"/>
    <lineage>
        <taxon>Bacteria</taxon>
        <taxon>Bacillati</taxon>
        <taxon>Bacillota</taxon>
        <taxon>Clostridia</taxon>
        <taxon>Eubacteriales</taxon>
        <taxon>Clostridiales Family XVII. Incertae Sedis</taxon>
        <taxon>Sulfobacillus</taxon>
    </lineage>
</organism>
<accession>A0A2T2WCV6</accession>
<proteinExistence type="predicted"/>
<feature type="non-terminal residue" evidence="1">
    <location>
        <position position="1"/>
    </location>
</feature>
<comment type="caution">
    <text evidence="1">The sequence shown here is derived from an EMBL/GenBank/DDBJ whole genome shotgun (WGS) entry which is preliminary data.</text>
</comment>
<evidence type="ECO:0000313" key="2">
    <source>
        <dbReference type="Proteomes" id="UP000241848"/>
    </source>
</evidence>
<evidence type="ECO:0000313" key="1">
    <source>
        <dbReference type="EMBL" id="PSR20075.1"/>
    </source>
</evidence>
<gene>
    <name evidence="1" type="ORF">C7B45_16620</name>
</gene>
<name>A0A2T2WCV6_9FIRM</name>
<reference evidence="1 2" key="1">
    <citation type="journal article" date="2014" name="BMC Genomics">
        <title>Comparison of environmental and isolate Sulfobacillus genomes reveals diverse carbon, sulfur, nitrogen, and hydrogen metabolisms.</title>
        <authorList>
            <person name="Justice N.B."/>
            <person name="Norman A."/>
            <person name="Brown C.T."/>
            <person name="Singh A."/>
            <person name="Thomas B.C."/>
            <person name="Banfield J.F."/>
        </authorList>
    </citation>
    <scope>NUCLEOTIDE SEQUENCE [LARGE SCALE GENOMIC DNA]</scope>
    <source>
        <strain evidence="1">AMDSBA3</strain>
    </source>
</reference>